<protein>
    <recommendedName>
        <fullName evidence="3">DUF3301 domain-containing protein</fullName>
    </recommendedName>
</protein>
<organism evidence="2">
    <name type="scientific">hydrothermal vent metagenome</name>
    <dbReference type="NCBI Taxonomy" id="652676"/>
    <lineage>
        <taxon>unclassified sequences</taxon>
        <taxon>metagenomes</taxon>
        <taxon>ecological metagenomes</taxon>
    </lineage>
</organism>
<evidence type="ECO:0008006" key="3">
    <source>
        <dbReference type="Google" id="ProtNLM"/>
    </source>
</evidence>
<dbReference type="AlphaFoldDB" id="A0A3B0XEY1"/>
<proteinExistence type="predicted"/>
<sequence>MYITELFIIMLLVLLLWFWLESMRVNEIARSIGARICKENNVQFLDDTVHLSGIRLGKNSYGQVKFLRSYGFEFTNSELHRYSGRITLADKLLQSSEMDVYRTDEYESDTDL</sequence>
<evidence type="ECO:0000256" key="1">
    <source>
        <dbReference type="SAM" id="Phobius"/>
    </source>
</evidence>
<evidence type="ECO:0000313" key="2">
    <source>
        <dbReference type="EMBL" id="VAW66828.1"/>
    </source>
</evidence>
<dbReference type="Pfam" id="PF11743">
    <property type="entry name" value="DUF3301"/>
    <property type="match status" value="1"/>
</dbReference>
<dbReference type="EMBL" id="UOFJ01000237">
    <property type="protein sequence ID" value="VAW66828.1"/>
    <property type="molecule type" value="Genomic_DNA"/>
</dbReference>
<accession>A0A3B0XEY1</accession>
<dbReference type="InterPro" id="IPR021732">
    <property type="entry name" value="DUF3301"/>
</dbReference>
<keyword evidence="1" id="KW-1133">Transmembrane helix</keyword>
<feature type="transmembrane region" description="Helical" evidence="1">
    <location>
        <begin position="6"/>
        <end position="25"/>
    </location>
</feature>
<name>A0A3B0XEY1_9ZZZZ</name>
<gene>
    <name evidence="2" type="ORF">MNBD_GAMMA10-2936</name>
</gene>
<keyword evidence="1" id="KW-0812">Transmembrane</keyword>
<reference evidence="2" key="1">
    <citation type="submission" date="2018-06" db="EMBL/GenBank/DDBJ databases">
        <authorList>
            <person name="Zhirakovskaya E."/>
        </authorList>
    </citation>
    <scope>NUCLEOTIDE SEQUENCE</scope>
</reference>
<keyword evidence="1" id="KW-0472">Membrane</keyword>